<evidence type="ECO:0000313" key="2">
    <source>
        <dbReference type="Proteomes" id="UP000756132"/>
    </source>
</evidence>
<gene>
    <name evidence="1" type="ORF">CLAFUR5_07356</name>
</gene>
<name>A0A9Q8UQJ2_PASFU</name>
<reference evidence="1" key="1">
    <citation type="submission" date="2021-12" db="EMBL/GenBank/DDBJ databases">
        <authorList>
            <person name="Zaccaron A."/>
            <person name="Stergiopoulos I."/>
        </authorList>
    </citation>
    <scope>NUCLEOTIDE SEQUENCE</scope>
    <source>
        <strain evidence="1">Race5_Kim</strain>
    </source>
</reference>
<dbReference type="KEGG" id="ffu:CLAFUR5_07356"/>
<accession>A0A9Q8UQJ2</accession>
<dbReference type="InterPro" id="IPR036047">
    <property type="entry name" value="F-box-like_dom_sf"/>
</dbReference>
<dbReference type="Proteomes" id="UP000756132">
    <property type="component" value="Chromosome 6"/>
</dbReference>
<proteinExistence type="predicted"/>
<dbReference type="RefSeq" id="XP_047763200.1">
    <property type="nucleotide sequence ID" value="XM_047906504.1"/>
</dbReference>
<keyword evidence="2" id="KW-1185">Reference proteome</keyword>
<protein>
    <recommendedName>
        <fullName evidence="3">F-box domain-containing protein</fullName>
    </recommendedName>
</protein>
<dbReference type="OrthoDB" id="3648465at2759"/>
<dbReference type="AlphaFoldDB" id="A0A9Q8UQJ2"/>
<evidence type="ECO:0000313" key="1">
    <source>
        <dbReference type="EMBL" id="UJO18834.1"/>
    </source>
</evidence>
<organism evidence="1 2">
    <name type="scientific">Passalora fulva</name>
    <name type="common">Tomato leaf mold</name>
    <name type="synonym">Cladosporium fulvum</name>
    <dbReference type="NCBI Taxonomy" id="5499"/>
    <lineage>
        <taxon>Eukaryota</taxon>
        <taxon>Fungi</taxon>
        <taxon>Dikarya</taxon>
        <taxon>Ascomycota</taxon>
        <taxon>Pezizomycotina</taxon>
        <taxon>Dothideomycetes</taxon>
        <taxon>Dothideomycetidae</taxon>
        <taxon>Mycosphaerellales</taxon>
        <taxon>Mycosphaerellaceae</taxon>
        <taxon>Fulvia</taxon>
    </lineage>
</organism>
<reference evidence="1" key="2">
    <citation type="journal article" date="2022" name="Microb. Genom.">
        <title>A chromosome-scale genome assembly of the tomato pathogen Cladosporium fulvum reveals a compartmentalized genome architecture and the presence of a dispensable chromosome.</title>
        <authorList>
            <person name="Zaccaron A.Z."/>
            <person name="Chen L.H."/>
            <person name="Samaras A."/>
            <person name="Stergiopoulos I."/>
        </authorList>
    </citation>
    <scope>NUCLEOTIDE SEQUENCE</scope>
    <source>
        <strain evidence="1">Race5_Kim</strain>
    </source>
</reference>
<sequence length="87" mass="10103">MAQETDDTGAGTTVFQTYELLENIMLRLSVKEILIVQRTAMHWRLVVQRSQDLQEKLFFKAAGEPIRPIQEDGIVHPRSPHSIRRLF</sequence>
<dbReference type="EMBL" id="CP090168">
    <property type="protein sequence ID" value="UJO18834.1"/>
    <property type="molecule type" value="Genomic_DNA"/>
</dbReference>
<evidence type="ECO:0008006" key="3">
    <source>
        <dbReference type="Google" id="ProtNLM"/>
    </source>
</evidence>
<dbReference type="GeneID" id="71987234"/>
<dbReference type="SUPFAM" id="SSF81383">
    <property type="entry name" value="F-box domain"/>
    <property type="match status" value="1"/>
</dbReference>